<dbReference type="AlphaFoldDB" id="A0A7J8D6V6"/>
<evidence type="ECO:0000256" key="1">
    <source>
        <dbReference type="SAM" id="MobiDB-lite"/>
    </source>
</evidence>
<reference evidence="2 3" key="1">
    <citation type="journal article" date="2020" name="Nature">
        <title>Six reference-quality genomes reveal evolution of bat adaptations.</title>
        <authorList>
            <person name="Jebb D."/>
            <person name="Huang Z."/>
            <person name="Pippel M."/>
            <person name="Hughes G.M."/>
            <person name="Lavrichenko K."/>
            <person name="Devanna P."/>
            <person name="Winkler S."/>
            <person name="Jermiin L.S."/>
            <person name="Skirmuntt E.C."/>
            <person name="Katzourakis A."/>
            <person name="Burkitt-Gray L."/>
            <person name="Ray D.A."/>
            <person name="Sullivan K.A.M."/>
            <person name="Roscito J.G."/>
            <person name="Kirilenko B.M."/>
            <person name="Davalos L.M."/>
            <person name="Corthals A.P."/>
            <person name="Power M.L."/>
            <person name="Jones G."/>
            <person name="Ransome R.D."/>
            <person name="Dechmann D.K.N."/>
            <person name="Locatelli A.G."/>
            <person name="Puechmaille S.J."/>
            <person name="Fedrigo O."/>
            <person name="Jarvis E.D."/>
            <person name="Hiller M."/>
            <person name="Vernes S.C."/>
            <person name="Myers E.W."/>
            <person name="Teeling E.C."/>
        </authorList>
    </citation>
    <scope>NUCLEOTIDE SEQUENCE [LARGE SCALE GENOMIC DNA]</scope>
    <source>
        <strain evidence="2">MRouAeg1</strain>
        <tissue evidence="2">Muscle</tissue>
    </source>
</reference>
<comment type="caution">
    <text evidence="2">The sequence shown here is derived from an EMBL/GenBank/DDBJ whole genome shotgun (WGS) entry which is preliminary data.</text>
</comment>
<feature type="compositionally biased region" description="Basic and acidic residues" evidence="1">
    <location>
        <begin position="11"/>
        <end position="31"/>
    </location>
</feature>
<gene>
    <name evidence="2" type="ORF">HJG63_008858</name>
</gene>
<sequence length="140" mass="15325">MRYSLRTYTHPVEKPPHRFSEDDVKAREVAGSKKHGAGSSLEHFPNLAPTPNSPSDFTGHCIIPQAKPISTANGGGDFMPGPHCGVQLVLEVTRDVRKEREGGRGTVPREVRKEFLAAPSHCAPTRAAALWARDQAHRAR</sequence>
<dbReference type="Proteomes" id="UP000593571">
    <property type="component" value="Unassembled WGS sequence"/>
</dbReference>
<proteinExistence type="predicted"/>
<dbReference type="EMBL" id="JACASE010000013">
    <property type="protein sequence ID" value="KAF6418858.1"/>
    <property type="molecule type" value="Genomic_DNA"/>
</dbReference>
<evidence type="ECO:0000313" key="3">
    <source>
        <dbReference type="Proteomes" id="UP000593571"/>
    </source>
</evidence>
<organism evidence="2 3">
    <name type="scientific">Rousettus aegyptiacus</name>
    <name type="common">Egyptian fruit bat</name>
    <name type="synonym">Pteropus aegyptiacus</name>
    <dbReference type="NCBI Taxonomy" id="9407"/>
    <lineage>
        <taxon>Eukaryota</taxon>
        <taxon>Metazoa</taxon>
        <taxon>Chordata</taxon>
        <taxon>Craniata</taxon>
        <taxon>Vertebrata</taxon>
        <taxon>Euteleostomi</taxon>
        <taxon>Mammalia</taxon>
        <taxon>Eutheria</taxon>
        <taxon>Laurasiatheria</taxon>
        <taxon>Chiroptera</taxon>
        <taxon>Yinpterochiroptera</taxon>
        <taxon>Pteropodoidea</taxon>
        <taxon>Pteropodidae</taxon>
        <taxon>Rousettinae</taxon>
        <taxon>Rousettus</taxon>
    </lineage>
</organism>
<name>A0A7J8D6V6_ROUAE</name>
<keyword evidence="3" id="KW-1185">Reference proteome</keyword>
<protein>
    <submittedName>
        <fullName evidence="2">Uncharacterized protein</fullName>
    </submittedName>
</protein>
<feature type="region of interest" description="Disordered" evidence="1">
    <location>
        <begin position="1"/>
        <end position="59"/>
    </location>
</feature>
<accession>A0A7J8D6V6</accession>
<evidence type="ECO:0000313" key="2">
    <source>
        <dbReference type="EMBL" id="KAF6418858.1"/>
    </source>
</evidence>